<name>A0A4Z2IKX3_9TELE</name>
<protein>
    <submittedName>
        <fullName evidence="2">Uncharacterized protein</fullName>
    </submittedName>
</protein>
<accession>A0A4Z2IKX3</accession>
<comment type="caution">
    <text evidence="2">The sequence shown here is derived from an EMBL/GenBank/DDBJ whole genome shotgun (WGS) entry which is preliminary data.</text>
</comment>
<proteinExistence type="predicted"/>
<gene>
    <name evidence="2" type="ORF">EYF80_011939</name>
</gene>
<dbReference type="Proteomes" id="UP000314294">
    <property type="component" value="Unassembled WGS sequence"/>
</dbReference>
<evidence type="ECO:0000313" key="3">
    <source>
        <dbReference type="Proteomes" id="UP000314294"/>
    </source>
</evidence>
<reference evidence="2 3" key="1">
    <citation type="submission" date="2019-03" db="EMBL/GenBank/DDBJ databases">
        <title>First draft genome of Liparis tanakae, snailfish: a comprehensive survey of snailfish specific genes.</title>
        <authorList>
            <person name="Kim W."/>
            <person name="Song I."/>
            <person name="Jeong J.-H."/>
            <person name="Kim D."/>
            <person name="Kim S."/>
            <person name="Ryu S."/>
            <person name="Song J.Y."/>
            <person name="Lee S.K."/>
        </authorList>
    </citation>
    <scope>NUCLEOTIDE SEQUENCE [LARGE SCALE GENOMIC DNA]</scope>
    <source>
        <tissue evidence="2">Muscle</tissue>
    </source>
</reference>
<organism evidence="2 3">
    <name type="scientific">Liparis tanakae</name>
    <name type="common">Tanaka's snailfish</name>
    <dbReference type="NCBI Taxonomy" id="230148"/>
    <lineage>
        <taxon>Eukaryota</taxon>
        <taxon>Metazoa</taxon>
        <taxon>Chordata</taxon>
        <taxon>Craniata</taxon>
        <taxon>Vertebrata</taxon>
        <taxon>Euteleostomi</taxon>
        <taxon>Actinopterygii</taxon>
        <taxon>Neopterygii</taxon>
        <taxon>Teleostei</taxon>
        <taxon>Neoteleostei</taxon>
        <taxon>Acanthomorphata</taxon>
        <taxon>Eupercaria</taxon>
        <taxon>Perciformes</taxon>
        <taxon>Cottioidei</taxon>
        <taxon>Cottales</taxon>
        <taxon>Liparidae</taxon>
        <taxon>Liparis</taxon>
    </lineage>
</organism>
<evidence type="ECO:0000256" key="1">
    <source>
        <dbReference type="SAM" id="MobiDB-lite"/>
    </source>
</evidence>
<feature type="compositionally biased region" description="Basic and acidic residues" evidence="1">
    <location>
        <begin position="59"/>
        <end position="87"/>
    </location>
</feature>
<keyword evidence="3" id="KW-1185">Reference proteome</keyword>
<dbReference type="EMBL" id="SRLO01000079">
    <property type="protein sequence ID" value="TNN77882.1"/>
    <property type="molecule type" value="Genomic_DNA"/>
</dbReference>
<feature type="region of interest" description="Disordered" evidence="1">
    <location>
        <begin position="52"/>
        <end position="87"/>
    </location>
</feature>
<sequence>MAVWKSGLLPFRTHCSVNWLTHSTSKSRSMTLLAHARPLSSSNSRRLRIFRTLKHTRTRDKQQGRTDRQRTDRQRTDRQVDRGQTER</sequence>
<dbReference type="AlphaFoldDB" id="A0A4Z2IKX3"/>
<evidence type="ECO:0000313" key="2">
    <source>
        <dbReference type="EMBL" id="TNN77882.1"/>
    </source>
</evidence>